<dbReference type="InterPro" id="IPR007526">
    <property type="entry name" value="SWIRM"/>
</dbReference>
<dbReference type="Pfam" id="PF16496">
    <property type="entry name" value="SWIRM-assoc_2"/>
    <property type="match status" value="1"/>
</dbReference>
<dbReference type="OrthoDB" id="118550at2759"/>
<dbReference type="InterPro" id="IPR009057">
    <property type="entry name" value="Homeodomain-like_sf"/>
</dbReference>
<feature type="domain" description="SWIRM" evidence="4">
    <location>
        <begin position="413"/>
        <end position="504"/>
    </location>
</feature>
<dbReference type="PROSITE" id="PS50934">
    <property type="entry name" value="SWIRM"/>
    <property type="match status" value="1"/>
</dbReference>
<dbReference type="InterPro" id="IPR036420">
    <property type="entry name" value="BRCT_dom_sf"/>
</dbReference>
<dbReference type="Gene3D" id="3.40.50.10190">
    <property type="entry name" value="BRCT domain"/>
    <property type="match status" value="1"/>
</dbReference>
<keyword evidence="2" id="KW-0804">Transcription</keyword>
<dbReference type="InterPro" id="IPR032450">
    <property type="entry name" value="SMARCC_N"/>
</dbReference>
<dbReference type="OMA" id="GNTQPMA"/>
<name>A0A0L0HQH7_SPIPD</name>
<evidence type="ECO:0000256" key="1">
    <source>
        <dbReference type="ARBA" id="ARBA00023015"/>
    </source>
</evidence>
<evidence type="ECO:0000256" key="2">
    <source>
        <dbReference type="ARBA" id="ARBA00023163"/>
    </source>
</evidence>
<evidence type="ECO:0000256" key="3">
    <source>
        <dbReference type="SAM" id="MobiDB-lite"/>
    </source>
</evidence>
<gene>
    <name evidence="6" type="ORF">SPPG_01114</name>
</gene>
<dbReference type="PROSITE" id="PS52032">
    <property type="entry name" value="MARR_BRCT_CHROMO"/>
    <property type="match status" value="1"/>
</dbReference>
<feature type="compositionally biased region" description="Acidic residues" evidence="3">
    <location>
        <begin position="248"/>
        <end position="319"/>
    </location>
</feature>
<dbReference type="PANTHER" id="PTHR48162">
    <property type="entry name" value="YALI0A06930P"/>
    <property type="match status" value="1"/>
</dbReference>
<dbReference type="SUPFAM" id="SSF52113">
    <property type="entry name" value="BRCT domain"/>
    <property type="match status" value="1"/>
</dbReference>
<feature type="compositionally biased region" description="Pro residues" evidence="3">
    <location>
        <begin position="324"/>
        <end position="340"/>
    </location>
</feature>
<evidence type="ECO:0000313" key="6">
    <source>
        <dbReference type="EMBL" id="KND03641.1"/>
    </source>
</evidence>
<evidence type="ECO:0000313" key="7">
    <source>
        <dbReference type="Proteomes" id="UP000053201"/>
    </source>
</evidence>
<proteinExistence type="predicted"/>
<dbReference type="EMBL" id="KQ257451">
    <property type="protein sequence ID" value="KND03641.1"/>
    <property type="molecule type" value="Genomic_DNA"/>
</dbReference>
<dbReference type="Pfam" id="PF16495">
    <property type="entry name" value="SWIRM-assoc_1"/>
    <property type="match status" value="1"/>
</dbReference>
<accession>A0A0L0HQH7</accession>
<dbReference type="Pfam" id="PF04433">
    <property type="entry name" value="SWIRM"/>
    <property type="match status" value="1"/>
</dbReference>
<sequence length="730" mass="83098">MASSKYAYYRQPDIIAQFEPLRSKLSLSITIDHTAKELAKFTEKLVGFQHAVLGSPNKTRPFVRIPHKLFKDFNLDGALYTVLKIAFTWRMDHGVKRWDLENPTKRDTYIGLLRVIVEGLVREGFVKYPCIAFGKSLGEDVREELVELAPLVQATIVPYMTPSVTHILQESPEHETAATTTEQEWYRTLEKRNGYVLLHYWYKPDSADVWMPESSGDYLDPEPAPEHQGPWRLSVRWLRDSVANNEWMNEEDYEAENPEPPDDGEDDDQEDEEDDDEDDDEEDDDDDDDEEEEEEEEEEIEDEEEDDMSDVSIEGDMDGQDNQPPKPTPNTPLEPTPKALPIPITTPIDLDRKGIRAKKYEYEPIPNGILSNISQTIQPCMPSGTLLSQTATPAQQWDFTTETSPTDLATWTILHHPNAPWFSMESIHPIEYDALPTFRTRPTEYKTIRNGIITAYTRRMDRYLPIAECSERLGVPVLDICPVHRFLGYWGLIHSRVRQGEPTGLTRLYAGFQPLLDTDTTVYTPHTTHHPSRTCHTCQTELCTYMLVHPPHVLFCEDCYLMGKYPFDVSSKDFVRVAGDRLLARGEWTDMDRSLVLDGMDGIESWESVSKKVGKSVQECFLEGLRMVDDDGRGWFRDVGNPVLVLLGVLEQVVSPGVAACAAKAALSVLNTEKIEVDVMVDAALEAAVQSAKQCAEYEEKEVEILVRALVECQVRKVELKVGWVTEMDS</sequence>
<dbReference type="GeneID" id="27684800"/>
<dbReference type="SUPFAM" id="SSF48371">
    <property type="entry name" value="ARM repeat"/>
    <property type="match status" value="1"/>
</dbReference>
<dbReference type="InterPro" id="IPR032451">
    <property type="entry name" value="SMARCC_C"/>
</dbReference>
<dbReference type="InterPro" id="IPR036388">
    <property type="entry name" value="WH-like_DNA-bd_sf"/>
</dbReference>
<dbReference type="SUPFAM" id="SSF46689">
    <property type="entry name" value="Homeodomain-like"/>
    <property type="match status" value="1"/>
</dbReference>
<dbReference type="eggNOG" id="KOG1279">
    <property type="taxonomic scope" value="Eukaryota"/>
</dbReference>
<dbReference type="InterPro" id="IPR053110">
    <property type="entry name" value="Ribosomal_L1-TF"/>
</dbReference>
<dbReference type="PANTHER" id="PTHR48162:SF1">
    <property type="entry name" value="RIBOSOMAL L1 DOMAIN-CONTAINING PROTEIN CG13096"/>
    <property type="match status" value="1"/>
</dbReference>
<keyword evidence="7" id="KW-1185">Reference proteome</keyword>
<feature type="domain" description="Chromo" evidence="5">
    <location>
        <begin position="1"/>
        <end position="270"/>
    </location>
</feature>
<feature type="region of interest" description="Disordered" evidence="3">
    <location>
        <begin position="246"/>
        <end position="345"/>
    </location>
</feature>
<dbReference type="AlphaFoldDB" id="A0A0L0HQH7"/>
<keyword evidence="1" id="KW-0805">Transcription regulation</keyword>
<dbReference type="InterPro" id="IPR016024">
    <property type="entry name" value="ARM-type_fold"/>
</dbReference>
<dbReference type="VEuPathDB" id="FungiDB:SPPG_01114"/>
<protein>
    <submittedName>
        <fullName evidence="6">Uncharacterized protein</fullName>
    </submittedName>
</protein>
<dbReference type="InParanoid" id="A0A0L0HQH7"/>
<evidence type="ECO:0000259" key="4">
    <source>
        <dbReference type="PROSITE" id="PS50934"/>
    </source>
</evidence>
<reference evidence="6 7" key="1">
    <citation type="submission" date="2009-08" db="EMBL/GenBank/DDBJ databases">
        <title>The Genome Sequence of Spizellomyces punctatus strain DAOM BR117.</title>
        <authorList>
            <consortium name="The Broad Institute Genome Sequencing Platform"/>
            <person name="Russ C."/>
            <person name="Cuomo C."/>
            <person name="Shea T."/>
            <person name="Young S.K."/>
            <person name="Zeng Q."/>
            <person name="Koehrsen M."/>
            <person name="Haas B."/>
            <person name="Borodovsky M."/>
            <person name="Guigo R."/>
            <person name="Alvarado L."/>
            <person name="Berlin A."/>
            <person name="Bochicchio J."/>
            <person name="Borenstein D."/>
            <person name="Chapman S."/>
            <person name="Chen Z."/>
            <person name="Engels R."/>
            <person name="Freedman E."/>
            <person name="Gellesch M."/>
            <person name="Goldberg J."/>
            <person name="Griggs A."/>
            <person name="Gujja S."/>
            <person name="Heiman D."/>
            <person name="Hepburn T."/>
            <person name="Howarth C."/>
            <person name="Jen D."/>
            <person name="Larson L."/>
            <person name="Lewis B."/>
            <person name="Mehta T."/>
            <person name="Park D."/>
            <person name="Pearson M."/>
            <person name="Roberts A."/>
            <person name="Saif S."/>
            <person name="Shenoy N."/>
            <person name="Sisk P."/>
            <person name="Stolte C."/>
            <person name="Sykes S."/>
            <person name="Thomson T."/>
            <person name="Walk T."/>
            <person name="White J."/>
            <person name="Yandava C."/>
            <person name="Burger G."/>
            <person name="Gray M.W."/>
            <person name="Holland P.W.H."/>
            <person name="King N."/>
            <person name="Lang F.B.F."/>
            <person name="Roger A.J."/>
            <person name="Ruiz-Trillo I."/>
            <person name="Lander E."/>
            <person name="Nusbaum C."/>
        </authorList>
    </citation>
    <scope>NUCLEOTIDE SEQUENCE [LARGE SCALE GENOMIC DNA]</scope>
    <source>
        <strain evidence="6 7">DAOM BR117</strain>
    </source>
</reference>
<dbReference type="STRING" id="645134.A0A0L0HQH7"/>
<dbReference type="InterPro" id="IPR049898">
    <property type="entry name" value="MARR_BRCT_CHROMO"/>
</dbReference>
<dbReference type="Proteomes" id="UP000053201">
    <property type="component" value="Unassembled WGS sequence"/>
</dbReference>
<evidence type="ECO:0000259" key="5">
    <source>
        <dbReference type="PROSITE" id="PS52032"/>
    </source>
</evidence>
<dbReference type="GO" id="GO:0010468">
    <property type="term" value="P:regulation of gene expression"/>
    <property type="evidence" value="ECO:0007669"/>
    <property type="project" value="UniProtKB-ARBA"/>
</dbReference>
<organism evidence="6 7">
    <name type="scientific">Spizellomyces punctatus (strain DAOM BR117)</name>
    <dbReference type="NCBI Taxonomy" id="645134"/>
    <lineage>
        <taxon>Eukaryota</taxon>
        <taxon>Fungi</taxon>
        <taxon>Fungi incertae sedis</taxon>
        <taxon>Chytridiomycota</taxon>
        <taxon>Chytridiomycota incertae sedis</taxon>
        <taxon>Chytridiomycetes</taxon>
        <taxon>Spizellomycetales</taxon>
        <taxon>Spizellomycetaceae</taxon>
        <taxon>Spizellomyces</taxon>
    </lineage>
</organism>
<dbReference type="RefSeq" id="XP_016611680.1">
    <property type="nucleotide sequence ID" value="XM_016749434.1"/>
</dbReference>
<dbReference type="Gene3D" id="1.10.10.10">
    <property type="entry name" value="Winged helix-like DNA-binding domain superfamily/Winged helix DNA-binding domain"/>
    <property type="match status" value="1"/>
</dbReference>